<organism evidence="1 2">
    <name type="scientific">Racocetra persica</name>
    <dbReference type="NCBI Taxonomy" id="160502"/>
    <lineage>
        <taxon>Eukaryota</taxon>
        <taxon>Fungi</taxon>
        <taxon>Fungi incertae sedis</taxon>
        <taxon>Mucoromycota</taxon>
        <taxon>Glomeromycotina</taxon>
        <taxon>Glomeromycetes</taxon>
        <taxon>Diversisporales</taxon>
        <taxon>Gigasporaceae</taxon>
        <taxon>Racocetra</taxon>
    </lineage>
</organism>
<sequence>EYPKENRSKVKEVYLNEPDLEGELDLREFTYYEVGAKVLISLAVNETKLNLKNLPKNTKIIRLIPVQEYLNKEYPTRQEREQVKALDVSDKNLEGSLDLSDFVSLKELNCQCNKLTSLNLTNCLQLEKVECSYNKLINLDISNCFPLTKLNCDDNLLTNLILPANLINLKELRLNDNNFPLQDLSFLREVTNLEILCLGNNMIINNGEKANRGIYNRFIGSLDYLSEMKRLEVLDIRNTDINEVDIAQLPKSLETIVYSIDKRPNCQLKTIISQLDKLFANASPYLDKNYDAFLALDVVCNGLRPNLEKLKIPQLLKDLIESKYVQTLFYQQYLEIKDEYDNFSQNLAYKSHPTAIMTSKLINTRQISELLREHAASKDLELSLFRSNEMTDQGL</sequence>
<evidence type="ECO:0000313" key="1">
    <source>
        <dbReference type="EMBL" id="CAG8566644.1"/>
    </source>
</evidence>
<dbReference type="Proteomes" id="UP000789920">
    <property type="component" value="Unassembled WGS sequence"/>
</dbReference>
<feature type="non-terminal residue" evidence="1">
    <location>
        <position position="1"/>
    </location>
</feature>
<comment type="caution">
    <text evidence="1">The sequence shown here is derived from an EMBL/GenBank/DDBJ whole genome shotgun (WGS) entry which is preliminary data.</text>
</comment>
<dbReference type="EMBL" id="CAJVQC010006413">
    <property type="protein sequence ID" value="CAG8566644.1"/>
    <property type="molecule type" value="Genomic_DNA"/>
</dbReference>
<reference evidence="1" key="1">
    <citation type="submission" date="2021-06" db="EMBL/GenBank/DDBJ databases">
        <authorList>
            <person name="Kallberg Y."/>
            <person name="Tangrot J."/>
            <person name="Rosling A."/>
        </authorList>
    </citation>
    <scope>NUCLEOTIDE SEQUENCE</scope>
    <source>
        <strain evidence="1">MA461A</strain>
    </source>
</reference>
<gene>
    <name evidence="1" type="ORF">RPERSI_LOCUS4581</name>
</gene>
<accession>A0ACA9M2R6</accession>
<protein>
    <submittedName>
        <fullName evidence="1">23718_t:CDS:1</fullName>
    </submittedName>
</protein>
<evidence type="ECO:0000313" key="2">
    <source>
        <dbReference type="Proteomes" id="UP000789920"/>
    </source>
</evidence>
<name>A0ACA9M2R6_9GLOM</name>
<proteinExistence type="predicted"/>
<keyword evidence="2" id="KW-1185">Reference proteome</keyword>